<gene>
    <name evidence="1" type="ORF">EWV92_16640</name>
</gene>
<dbReference type="AlphaFoldDB" id="A0A552EH12"/>
<proteinExistence type="predicted"/>
<reference evidence="1 2" key="1">
    <citation type="submission" date="2019-01" db="EMBL/GenBank/DDBJ databases">
        <title>Coherence of Microcystis species and biogeography revealed through population genomics.</title>
        <authorList>
            <person name="Perez-Carrascal O.M."/>
            <person name="Terrat Y."/>
            <person name="Giani A."/>
            <person name="Fortin N."/>
            <person name="Tromas N."/>
            <person name="Shapiro B.J."/>
        </authorList>
    </citation>
    <scope>NUCLEOTIDE SEQUENCE [LARGE SCALE GENOMIC DNA]</scope>
    <source>
        <strain evidence="1">Ma_MB_S_20031200_S102</strain>
    </source>
</reference>
<organism evidence="1 2">
    <name type="scientific">Microcystis aeruginosa Ma_MB_S_20031200_S102</name>
    <dbReference type="NCBI Taxonomy" id="2486254"/>
    <lineage>
        <taxon>Bacteria</taxon>
        <taxon>Bacillati</taxon>
        <taxon>Cyanobacteriota</taxon>
        <taxon>Cyanophyceae</taxon>
        <taxon>Oscillatoriophycideae</taxon>
        <taxon>Chroococcales</taxon>
        <taxon>Microcystaceae</taxon>
        <taxon>Microcystis</taxon>
    </lineage>
</organism>
<accession>A0A552EH12</accession>
<name>A0A552EH12_MICAE</name>
<comment type="caution">
    <text evidence="1">The sequence shown here is derived from an EMBL/GenBank/DDBJ whole genome shotgun (WGS) entry which is preliminary data.</text>
</comment>
<dbReference type="Proteomes" id="UP000317708">
    <property type="component" value="Unassembled WGS sequence"/>
</dbReference>
<evidence type="ECO:0000313" key="2">
    <source>
        <dbReference type="Proteomes" id="UP000317708"/>
    </source>
</evidence>
<dbReference type="EMBL" id="SFBI01000144">
    <property type="protein sequence ID" value="TRU33727.1"/>
    <property type="molecule type" value="Genomic_DNA"/>
</dbReference>
<evidence type="ECO:0000313" key="1">
    <source>
        <dbReference type="EMBL" id="TRU33727.1"/>
    </source>
</evidence>
<protein>
    <submittedName>
        <fullName evidence="1">Uncharacterized protein</fullName>
    </submittedName>
</protein>
<sequence length="281" mass="31442">MVKAYMPFKDCSRVLGAETPQLRPPAFSDDPQYTTFSYTYCPGGLEISDSYIYYPGESEISEALAREIPTFTVPPTNYPGGLEISDSYIYYPGESEISEALAREIPTFTVPPTNYPGESEISEAVVPNINTLLYAIEATIDFSKAKGDLQGVLMAQGGCFGGHSFYIYQGKLCYVYNWLGQQQKITCNLPRLSSEMTLKVEFTKPKIITPCDENLGDRIIDNMKLYINNIEQNVDIIRAFSNHNSNSLIQYKQKIPSEFQGAMLRRVSVTIANDISLICDT</sequence>